<evidence type="ECO:0000256" key="1">
    <source>
        <dbReference type="ARBA" id="ARBA00012513"/>
    </source>
</evidence>
<keyword evidence="4 9" id="KW-0547">Nucleotide-binding</keyword>
<evidence type="ECO:0000256" key="2">
    <source>
        <dbReference type="ARBA" id="ARBA00022527"/>
    </source>
</evidence>
<feature type="compositionally biased region" description="Polar residues" evidence="10">
    <location>
        <begin position="250"/>
        <end position="264"/>
    </location>
</feature>
<feature type="region of interest" description="Disordered" evidence="10">
    <location>
        <begin position="160"/>
        <end position="409"/>
    </location>
</feature>
<dbReference type="AlphaFoldDB" id="A0A0L0NGM5"/>
<evidence type="ECO:0000256" key="10">
    <source>
        <dbReference type="SAM" id="MobiDB-lite"/>
    </source>
</evidence>
<evidence type="ECO:0000256" key="8">
    <source>
        <dbReference type="ARBA" id="ARBA00048679"/>
    </source>
</evidence>
<evidence type="ECO:0000259" key="11">
    <source>
        <dbReference type="PROSITE" id="PS50011"/>
    </source>
</evidence>
<protein>
    <recommendedName>
        <fullName evidence="1">non-specific serine/threonine protein kinase</fullName>
        <ecNumber evidence="1">2.7.11.1</ecNumber>
    </recommendedName>
</protein>
<dbReference type="InterPro" id="IPR011009">
    <property type="entry name" value="Kinase-like_dom_sf"/>
</dbReference>
<dbReference type="PANTHER" id="PTHR24343">
    <property type="entry name" value="SERINE/THREONINE KINASE"/>
    <property type="match status" value="1"/>
</dbReference>
<evidence type="ECO:0000313" key="12">
    <source>
        <dbReference type="EMBL" id="KND92890.1"/>
    </source>
</evidence>
<feature type="region of interest" description="Disordered" evidence="10">
    <location>
        <begin position="1"/>
        <end position="37"/>
    </location>
</feature>
<feature type="compositionally biased region" description="Polar residues" evidence="10">
    <location>
        <begin position="197"/>
        <end position="213"/>
    </location>
</feature>
<keyword evidence="2" id="KW-0723">Serine/threonine-protein kinase</keyword>
<accession>A0A0L0NGM5</accession>
<dbReference type="Proteomes" id="UP000036947">
    <property type="component" value="Unassembled WGS sequence"/>
</dbReference>
<dbReference type="SMART" id="SM00220">
    <property type="entry name" value="S_TKc"/>
    <property type="match status" value="1"/>
</dbReference>
<comment type="catalytic activity">
    <reaction evidence="8">
        <text>L-seryl-[protein] + ATP = O-phospho-L-seryl-[protein] + ADP + H(+)</text>
        <dbReference type="Rhea" id="RHEA:17989"/>
        <dbReference type="Rhea" id="RHEA-COMP:9863"/>
        <dbReference type="Rhea" id="RHEA-COMP:11604"/>
        <dbReference type="ChEBI" id="CHEBI:15378"/>
        <dbReference type="ChEBI" id="CHEBI:29999"/>
        <dbReference type="ChEBI" id="CHEBI:30616"/>
        <dbReference type="ChEBI" id="CHEBI:83421"/>
        <dbReference type="ChEBI" id="CHEBI:456216"/>
        <dbReference type="EC" id="2.7.11.1"/>
    </reaction>
</comment>
<dbReference type="GO" id="GO:0004674">
    <property type="term" value="F:protein serine/threonine kinase activity"/>
    <property type="evidence" value="ECO:0007669"/>
    <property type="project" value="UniProtKB-KW"/>
</dbReference>
<dbReference type="InterPro" id="IPR000719">
    <property type="entry name" value="Prot_kinase_dom"/>
</dbReference>
<feature type="region of interest" description="Disordered" evidence="10">
    <location>
        <begin position="695"/>
        <end position="764"/>
    </location>
</feature>
<feature type="compositionally biased region" description="Low complexity" evidence="10">
    <location>
        <begin position="214"/>
        <end position="231"/>
    </location>
</feature>
<evidence type="ECO:0000313" key="13">
    <source>
        <dbReference type="Proteomes" id="UP000036947"/>
    </source>
</evidence>
<sequence length="844" mass="92985">GPEANKHCPPPPAASLLSSTSRPPSHPPRFWSTPVSHERHKHRYALTWPLMAAPAPQRELHQSPDAAALPCAPLSEPGGTPRDRRTWLTSGLLVRFTAPAPSQQQGALGDDGKPHNDVPAVRFSSAVEEISPTAIAAQPLAEQDSSFTEVTADQLKAFTKSLHGRPLQERRMNTYQFEAFSLPPSRVPSREDESPDSTRLPTPISSSGLQSPHGSPRLSALASPPLTPSGSGPSGAGERKLDHEAGDRSSIVNEPQVITPQPTSSHDKVPSIAERGPLAHRLASSDHVLRRSSSAEDHKSHRRGMFGGGGSGSVPVSRESSPSRSSASNFYSKPITPGGDANDPYAKGRRPPQQHHPTRHSIDPRFVFTRKKKHSSPCGSKTNLSEKRGSGLFGAKNGSEDFSDGGHGGQIGSMVDLKRFFRKSGQHHHHHKKRDLSPAVSVKAEAKTPPGSRSTQQLPFGDDHGLTSKYGKLGKVLGSGAGGSVRLMRRKEDNTVFAVKEFRARHTYESEKEYNKKVTAEFCVGSTLHHGNIIETLDILQEKGRWFEVMEYAPYDLFAIVMTGKMSREEIKCCFLQILNGVTYLHSVGLAHRDLKLDNVVVSDKGIMKIIDFGSAHVFKYPFENDTVPAKGIVGSDPYLAPEVYDSREYDAAAVDIWSLAIIFCCMSLRRFPWKIPRMTDNSYKLFAADPTPGHDPKRLLVPSKSTSQLATTPARDFLMEDEVKDRSHHSQHHSSHHKQNDSEVTSSHGDDQSQKEGSAGERKEIIRGPWRILRLLPRESRHIIHRMLDLNPNTRAEMDEILEEPWIADTVICQQLDHGEVIPAEDHTHVLEPPASQQSQQKT</sequence>
<evidence type="ECO:0000256" key="3">
    <source>
        <dbReference type="ARBA" id="ARBA00022679"/>
    </source>
</evidence>
<dbReference type="GO" id="GO:0005829">
    <property type="term" value="C:cytosol"/>
    <property type="evidence" value="ECO:0007669"/>
    <property type="project" value="TreeGrafter"/>
</dbReference>
<dbReference type="SUPFAM" id="SSF56112">
    <property type="entry name" value="Protein kinase-like (PK-like)"/>
    <property type="match status" value="1"/>
</dbReference>
<evidence type="ECO:0000256" key="4">
    <source>
        <dbReference type="ARBA" id="ARBA00022741"/>
    </source>
</evidence>
<dbReference type="PROSITE" id="PS00107">
    <property type="entry name" value="PROTEIN_KINASE_ATP"/>
    <property type="match status" value="1"/>
</dbReference>
<dbReference type="EC" id="2.7.11.1" evidence="1"/>
<dbReference type="PROSITE" id="PS00108">
    <property type="entry name" value="PROTEIN_KINASE_ST"/>
    <property type="match status" value="1"/>
</dbReference>
<keyword evidence="5 12" id="KW-0418">Kinase</keyword>
<feature type="compositionally biased region" description="Low complexity" evidence="10">
    <location>
        <begin position="14"/>
        <end position="23"/>
    </location>
</feature>
<dbReference type="PROSITE" id="PS50011">
    <property type="entry name" value="PROTEIN_KINASE_DOM"/>
    <property type="match status" value="1"/>
</dbReference>
<feature type="region of interest" description="Disordered" evidence="10">
    <location>
        <begin position="55"/>
        <end position="84"/>
    </location>
</feature>
<keyword evidence="13" id="KW-1185">Reference proteome</keyword>
<feature type="compositionally biased region" description="Basic and acidic residues" evidence="10">
    <location>
        <begin position="283"/>
        <end position="299"/>
    </location>
</feature>
<feature type="region of interest" description="Disordered" evidence="10">
    <location>
        <begin position="423"/>
        <end position="463"/>
    </location>
</feature>
<feature type="compositionally biased region" description="Basic and acidic residues" evidence="10">
    <location>
        <begin position="749"/>
        <end position="764"/>
    </location>
</feature>
<comment type="caution">
    <text evidence="12">The sequence shown here is derived from an EMBL/GenBank/DDBJ whole genome shotgun (WGS) entry which is preliminary data.</text>
</comment>
<comment type="catalytic activity">
    <reaction evidence="7">
        <text>L-threonyl-[protein] + ATP = O-phospho-L-threonyl-[protein] + ADP + H(+)</text>
        <dbReference type="Rhea" id="RHEA:46608"/>
        <dbReference type="Rhea" id="RHEA-COMP:11060"/>
        <dbReference type="Rhea" id="RHEA-COMP:11605"/>
        <dbReference type="ChEBI" id="CHEBI:15378"/>
        <dbReference type="ChEBI" id="CHEBI:30013"/>
        <dbReference type="ChEBI" id="CHEBI:30616"/>
        <dbReference type="ChEBI" id="CHEBI:61977"/>
        <dbReference type="ChEBI" id="CHEBI:456216"/>
        <dbReference type="EC" id="2.7.11.1"/>
    </reaction>
</comment>
<dbReference type="InterPro" id="IPR008271">
    <property type="entry name" value="Ser/Thr_kinase_AS"/>
</dbReference>
<dbReference type="PANTHER" id="PTHR24343:SF137">
    <property type="entry name" value="SERINE_THREONINE-PROTEIN KINASE HRK1"/>
    <property type="match status" value="1"/>
</dbReference>
<dbReference type="GO" id="GO:0005524">
    <property type="term" value="F:ATP binding"/>
    <property type="evidence" value="ECO:0007669"/>
    <property type="project" value="UniProtKB-UniRule"/>
</dbReference>
<dbReference type="InterPro" id="IPR017441">
    <property type="entry name" value="Protein_kinase_ATP_BS"/>
</dbReference>
<feature type="binding site" evidence="9">
    <location>
        <position position="500"/>
    </location>
    <ligand>
        <name>ATP</name>
        <dbReference type="ChEBI" id="CHEBI:30616"/>
    </ligand>
</feature>
<feature type="compositionally biased region" description="Low complexity" evidence="10">
    <location>
        <begin position="313"/>
        <end position="328"/>
    </location>
</feature>
<dbReference type="Gene3D" id="3.30.200.20">
    <property type="entry name" value="Phosphorylase Kinase, domain 1"/>
    <property type="match status" value="1"/>
</dbReference>
<proteinExistence type="predicted"/>
<keyword evidence="6 9" id="KW-0067">ATP-binding</keyword>
<gene>
    <name evidence="12" type="ORF">TOPH_02181</name>
</gene>
<name>A0A0L0NGM5_TOLOC</name>
<feature type="compositionally biased region" description="Basic residues" evidence="10">
    <location>
        <begin position="727"/>
        <end position="738"/>
    </location>
</feature>
<feature type="non-terminal residue" evidence="12">
    <location>
        <position position="1"/>
    </location>
</feature>
<evidence type="ECO:0000256" key="7">
    <source>
        <dbReference type="ARBA" id="ARBA00047899"/>
    </source>
</evidence>
<evidence type="ECO:0000256" key="5">
    <source>
        <dbReference type="ARBA" id="ARBA00022777"/>
    </source>
</evidence>
<keyword evidence="3" id="KW-0808">Transferase</keyword>
<evidence type="ECO:0000256" key="6">
    <source>
        <dbReference type="ARBA" id="ARBA00022840"/>
    </source>
</evidence>
<dbReference type="EMBL" id="LFRF01000004">
    <property type="protein sequence ID" value="KND92890.1"/>
    <property type="molecule type" value="Genomic_DNA"/>
</dbReference>
<feature type="compositionally biased region" description="Basic residues" evidence="10">
    <location>
        <begin position="423"/>
        <end position="434"/>
    </location>
</feature>
<feature type="domain" description="Protein kinase" evidence="11">
    <location>
        <begin position="471"/>
        <end position="808"/>
    </location>
</feature>
<organism evidence="12 13">
    <name type="scientific">Tolypocladium ophioglossoides (strain CBS 100239)</name>
    <name type="common">Snaketongue truffleclub</name>
    <name type="synonym">Elaphocordyceps ophioglossoides</name>
    <dbReference type="NCBI Taxonomy" id="1163406"/>
    <lineage>
        <taxon>Eukaryota</taxon>
        <taxon>Fungi</taxon>
        <taxon>Dikarya</taxon>
        <taxon>Ascomycota</taxon>
        <taxon>Pezizomycotina</taxon>
        <taxon>Sordariomycetes</taxon>
        <taxon>Hypocreomycetidae</taxon>
        <taxon>Hypocreales</taxon>
        <taxon>Ophiocordycipitaceae</taxon>
        <taxon>Tolypocladium</taxon>
    </lineage>
</organism>
<dbReference type="FunFam" id="1.10.510.10:FF:000595">
    <property type="entry name" value="Protein kinase, putative (AFU_orthologue AFUA_5G11840)"/>
    <property type="match status" value="1"/>
</dbReference>
<dbReference type="OrthoDB" id="6513151at2759"/>
<evidence type="ECO:0000256" key="9">
    <source>
        <dbReference type="PROSITE-ProRule" id="PRU10141"/>
    </source>
</evidence>
<reference evidence="12 13" key="1">
    <citation type="journal article" date="2015" name="BMC Genomics">
        <title>The genome of the truffle-parasite Tolypocladium ophioglossoides and the evolution of antifungal peptaibiotics.</title>
        <authorList>
            <person name="Quandt C.A."/>
            <person name="Bushley K.E."/>
            <person name="Spatafora J.W."/>
        </authorList>
    </citation>
    <scope>NUCLEOTIDE SEQUENCE [LARGE SCALE GENOMIC DNA]</scope>
    <source>
        <strain evidence="12 13">CBS 100239</strain>
    </source>
</reference>
<dbReference type="Pfam" id="PF00069">
    <property type="entry name" value="Pkinase"/>
    <property type="match status" value="1"/>
</dbReference>
<feature type="compositionally biased region" description="Basic and acidic residues" evidence="10">
    <location>
        <begin position="237"/>
        <end position="247"/>
    </location>
</feature>
<dbReference type="Gene3D" id="1.10.510.10">
    <property type="entry name" value="Transferase(Phosphotransferase) domain 1"/>
    <property type="match status" value="1"/>
</dbReference>
<dbReference type="STRING" id="1163406.A0A0L0NGM5"/>
<feature type="compositionally biased region" description="Basic residues" evidence="10">
    <location>
        <begin position="347"/>
        <end position="359"/>
    </location>
</feature>